<accession>A0AAD7VIC6</accession>
<dbReference type="PANTHER" id="PTHR33642">
    <property type="entry name" value="COX1/OXI3 INTRON 1 PROTEIN-RELATED"/>
    <property type="match status" value="1"/>
</dbReference>
<protein>
    <submittedName>
        <fullName evidence="3">RNA-directed DNA polymerase</fullName>
    </submittedName>
</protein>
<dbReference type="EMBL" id="JARAOO010000003">
    <property type="protein sequence ID" value="KAJ7976689.1"/>
    <property type="molecule type" value="Genomic_DNA"/>
</dbReference>
<dbReference type="InterPro" id="IPR043502">
    <property type="entry name" value="DNA/RNA_pol_sf"/>
</dbReference>
<evidence type="ECO:0000313" key="3">
    <source>
        <dbReference type="EMBL" id="KAJ7976689.1"/>
    </source>
</evidence>
<dbReference type="GO" id="GO:0005739">
    <property type="term" value="C:mitochondrion"/>
    <property type="evidence" value="ECO:0007669"/>
    <property type="project" value="TreeGrafter"/>
</dbReference>
<dbReference type="Proteomes" id="UP001163823">
    <property type="component" value="Chromosome 3"/>
</dbReference>
<dbReference type="AlphaFoldDB" id="A0AAD7VIC6"/>
<comment type="caution">
    <text evidence="3">The sequence shown here is derived from an EMBL/GenBank/DDBJ whole genome shotgun (WGS) entry which is preliminary data.</text>
</comment>
<evidence type="ECO:0000259" key="1">
    <source>
        <dbReference type="Pfam" id="PF00078"/>
    </source>
</evidence>
<dbReference type="GO" id="GO:0003964">
    <property type="term" value="F:RNA-directed DNA polymerase activity"/>
    <property type="evidence" value="ECO:0007669"/>
    <property type="project" value="UniProtKB-KW"/>
</dbReference>
<evidence type="ECO:0000313" key="4">
    <source>
        <dbReference type="Proteomes" id="UP001163823"/>
    </source>
</evidence>
<keyword evidence="4" id="KW-1185">Reference proteome</keyword>
<proteinExistence type="predicted"/>
<reference evidence="3" key="1">
    <citation type="journal article" date="2023" name="Science">
        <title>Elucidation of the pathway for biosynthesis of saponin adjuvants from the soapbark tree.</title>
        <authorList>
            <person name="Reed J."/>
            <person name="Orme A."/>
            <person name="El-Demerdash A."/>
            <person name="Owen C."/>
            <person name="Martin L.B.B."/>
            <person name="Misra R.C."/>
            <person name="Kikuchi S."/>
            <person name="Rejzek M."/>
            <person name="Martin A.C."/>
            <person name="Harkess A."/>
            <person name="Leebens-Mack J."/>
            <person name="Louveau T."/>
            <person name="Stephenson M.J."/>
            <person name="Osbourn A."/>
        </authorList>
    </citation>
    <scope>NUCLEOTIDE SEQUENCE</scope>
    <source>
        <strain evidence="3">S10</strain>
    </source>
</reference>
<dbReference type="GO" id="GO:0090615">
    <property type="term" value="P:mitochondrial mRNA processing"/>
    <property type="evidence" value="ECO:0007669"/>
    <property type="project" value="TreeGrafter"/>
</dbReference>
<dbReference type="Pfam" id="PF01348">
    <property type="entry name" value="Intron_maturas2"/>
    <property type="match status" value="1"/>
</dbReference>
<dbReference type="InterPro" id="IPR000477">
    <property type="entry name" value="RT_dom"/>
</dbReference>
<organism evidence="3 4">
    <name type="scientific">Quillaja saponaria</name>
    <name type="common">Soap bark tree</name>
    <dbReference type="NCBI Taxonomy" id="32244"/>
    <lineage>
        <taxon>Eukaryota</taxon>
        <taxon>Viridiplantae</taxon>
        <taxon>Streptophyta</taxon>
        <taxon>Embryophyta</taxon>
        <taxon>Tracheophyta</taxon>
        <taxon>Spermatophyta</taxon>
        <taxon>Magnoliopsida</taxon>
        <taxon>eudicotyledons</taxon>
        <taxon>Gunneridae</taxon>
        <taxon>Pentapetalae</taxon>
        <taxon>rosids</taxon>
        <taxon>fabids</taxon>
        <taxon>Fabales</taxon>
        <taxon>Quillajaceae</taxon>
        <taxon>Quillaja</taxon>
    </lineage>
</organism>
<dbReference type="InterPro" id="IPR024937">
    <property type="entry name" value="Domain_X"/>
</dbReference>
<keyword evidence="3" id="KW-0695">RNA-directed DNA polymerase</keyword>
<gene>
    <name evidence="3" type="ORF">O6P43_006438</name>
</gene>
<dbReference type="KEGG" id="qsa:O6P43_006438"/>
<keyword evidence="3" id="KW-0548">Nucleotidyltransferase</keyword>
<sequence length="637" mass="74052">MVSSRTSSETSFASPNVLLTACQNLTTPQTNNPPNSSESLSLLESVSKRFSVEEMGRELWENRFDVGASCVTMLSSRKKGEYLVLPNLKLKVLIEAIRMVLEVVYDERFVTFSYGGRVGMGRHTAIRYLKNSVQNPTWWFSVNFNRQKFGSGHLNKLCLFLEQKIKDDILIDMIRRFFENQALQLELGGSYLGRGFPQECGLCPILINIYLDGLDKEIQDIRLEKNQENPKFDLKEPVSTYDVFYKPVKIYAVRYLDEILVITSGSKMMIMDLKNQVVKHLEEKLDLKVDKVNTAIHSAVSENIAFLGMELQAVPPSVLHPPMSEKAIRARKKYQRQKEVRALELKNARERNRKKLGLKIFSHVFKKLKQSDRFKFGFHIENEVREIFRSWAELVDAYDKFQEQVDKHLNPIKARKAMEEEERKLEEEYEQRYARRTVEDLTRLCMKVDAPIELVRKAVKMVGFTNHMGRPRPIELLIALEDTDIIKWYAGVGRRWLDFFCCCHNFKMVKTVVSYHLRFSCILTLAEKHESTKREAIKHYTKDLKVYDMNGNEEMHFPSEREVKMMGDRNLSDPKPVDGALSLALIRLASDEPSYYCIAHFCEKTTTVFYRLRLLQNSLHVNPLDKEKWIPGDGCHS</sequence>
<dbReference type="SUPFAM" id="SSF56672">
    <property type="entry name" value="DNA/RNA polymerases"/>
    <property type="match status" value="1"/>
</dbReference>
<dbReference type="CDD" id="cd01651">
    <property type="entry name" value="RT_G2_intron"/>
    <property type="match status" value="1"/>
</dbReference>
<feature type="domain" description="Reverse transcriptase" evidence="1">
    <location>
        <begin position="169"/>
        <end position="311"/>
    </location>
</feature>
<dbReference type="PROSITE" id="PS51257">
    <property type="entry name" value="PROKAR_LIPOPROTEIN"/>
    <property type="match status" value="1"/>
</dbReference>
<feature type="domain" description="Domain X" evidence="2">
    <location>
        <begin position="447"/>
        <end position="554"/>
    </location>
</feature>
<dbReference type="PANTHER" id="PTHR33642:SF4">
    <property type="entry name" value="COX1_OXI3 INTRON 1 PROTEIN-RELATED"/>
    <property type="match status" value="1"/>
</dbReference>
<keyword evidence="3" id="KW-0808">Transferase</keyword>
<name>A0AAD7VIC6_QUISA</name>
<dbReference type="GO" id="GO:0006315">
    <property type="term" value="P:homing of group II introns"/>
    <property type="evidence" value="ECO:0007669"/>
    <property type="project" value="TreeGrafter"/>
</dbReference>
<dbReference type="Pfam" id="PF00078">
    <property type="entry name" value="RVT_1"/>
    <property type="match status" value="1"/>
</dbReference>
<evidence type="ECO:0000259" key="2">
    <source>
        <dbReference type="Pfam" id="PF01348"/>
    </source>
</evidence>